<dbReference type="PANTHER" id="PTHR31080">
    <property type="entry name" value="PECTINESTERASE INHIBITOR-LIKE"/>
    <property type="match status" value="1"/>
</dbReference>
<dbReference type="OrthoDB" id="770764at2759"/>
<feature type="signal peptide" evidence="2">
    <location>
        <begin position="1"/>
        <end position="25"/>
    </location>
</feature>
<dbReference type="EMBL" id="SWLB01000009">
    <property type="protein sequence ID" value="KAF3334701.1"/>
    <property type="molecule type" value="Genomic_DNA"/>
</dbReference>
<comment type="caution">
    <text evidence="4">The sequence shown here is derived from an EMBL/GenBank/DDBJ whole genome shotgun (WGS) entry which is preliminary data.</text>
</comment>
<name>A0A833REP9_9POAL</name>
<protein>
    <submittedName>
        <fullName evidence="4">Plant invertase/pectin methylesterase inhibitor</fullName>
    </submittedName>
</protein>
<dbReference type="PANTHER" id="PTHR31080:SF296">
    <property type="entry name" value="OS05G0360900 PROTEIN"/>
    <property type="match status" value="1"/>
</dbReference>
<dbReference type="InterPro" id="IPR051955">
    <property type="entry name" value="PME_Inhibitor"/>
</dbReference>
<keyword evidence="5" id="KW-1185">Reference proteome</keyword>
<dbReference type="Pfam" id="PF04043">
    <property type="entry name" value="PMEI"/>
    <property type="match status" value="1"/>
</dbReference>
<dbReference type="CDD" id="cd15800">
    <property type="entry name" value="PMEI-like_2"/>
    <property type="match status" value="1"/>
</dbReference>
<evidence type="ECO:0000313" key="5">
    <source>
        <dbReference type="Proteomes" id="UP000623129"/>
    </source>
</evidence>
<proteinExistence type="predicted"/>
<dbReference type="GO" id="GO:0004857">
    <property type="term" value="F:enzyme inhibitor activity"/>
    <property type="evidence" value="ECO:0007669"/>
    <property type="project" value="InterPro"/>
</dbReference>
<evidence type="ECO:0000313" key="4">
    <source>
        <dbReference type="EMBL" id="KAF3334701.1"/>
    </source>
</evidence>
<dbReference type="SMART" id="SM00856">
    <property type="entry name" value="PMEI"/>
    <property type="match status" value="1"/>
</dbReference>
<dbReference type="Proteomes" id="UP000623129">
    <property type="component" value="Unassembled WGS sequence"/>
</dbReference>
<dbReference type="AlphaFoldDB" id="A0A833REP9"/>
<keyword evidence="1 2" id="KW-0732">Signal</keyword>
<organism evidence="4 5">
    <name type="scientific">Carex littledalei</name>
    <dbReference type="NCBI Taxonomy" id="544730"/>
    <lineage>
        <taxon>Eukaryota</taxon>
        <taxon>Viridiplantae</taxon>
        <taxon>Streptophyta</taxon>
        <taxon>Embryophyta</taxon>
        <taxon>Tracheophyta</taxon>
        <taxon>Spermatophyta</taxon>
        <taxon>Magnoliopsida</taxon>
        <taxon>Liliopsida</taxon>
        <taxon>Poales</taxon>
        <taxon>Cyperaceae</taxon>
        <taxon>Cyperoideae</taxon>
        <taxon>Cariceae</taxon>
        <taxon>Carex</taxon>
        <taxon>Carex subgen. Euthyceras</taxon>
    </lineage>
</organism>
<feature type="chain" id="PRO_5032536397" evidence="2">
    <location>
        <begin position="26"/>
        <end position="200"/>
    </location>
</feature>
<reference evidence="4" key="1">
    <citation type="submission" date="2020-01" db="EMBL/GenBank/DDBJ databases">
        <title>Genome sequence of Kobresia littledalei, the first chromosome-level genome in the family Cyperaceae.</title>
        <authorList>
            <person name="Qu G."/>
        </authorList>
    </citation>
    <scope>NUCLEOTIDE SEQUENCE</scope>
    <source>
        <strain evidence="4">C.B.Clarke</strain>
        <tissue evidence="4">Leaf</tissue>
    </source>
</reference>
<dbReference type="InterPro" id="IPR006501">
    <property type="entry name" value="Pectinesterase_inhib_dom"/>
</dbReference>
<evidence type="ECO:0000256" key="1">
    <source>
        <dbReference type="ARBA" id="ARBA00022729"/>
    </source>
</evidence>
<dbReference type="InterPro" id="IPR035513">
    <property type="entry name" value="Invertase/methylesterase_inhib"/>
</dbReference>
<gene>
    <name evidence="4" type="ORF">FCM35_KLT21305</name>
</gene>
<dbReference type="NCBIfam" id="TIGR01614">
    <property type="entry name" value="PME_inhib"/>
    <property type="match status" value="1"/>
</dbReference>
<evidence type="ECO:0000259" key="3">
    <source>
        <dbReference type="SMART" id="SM00856"/>
    </source>
</evidence>
<accession>A0A833REP9</accession>
<dbReference type="SUPFAM" id="SSF101148">
    <property type="entry name" value="Plant invertase/pectin methylesterase inhibitor"/>
    <property type="match status" value="1"/>
</dbReference>
<evidence type="ECO:0000256" key="2">
    <source>
        <dbReference type="SAM" id="SignalP"/>
    </source>
</evidence>
<feature type="domain" description="Pectinesterase inhibitor" evidence="3">
    <location>
        <begin position="36"/>
        <end position="187"/>
    </location>
</feature>
<dbReference type="Gene3D" id="1.20.140.40">
    <property type="entry name" value="Invertase/pectin methylesterase inhibitor family protein"/>
    <property type="match status" value="1"/>
</dbReference>
<sequence>MAGKPAAVVFLGILVILLIFAATTGESRRLHITKHVALFDPSTLCKNATQYAKLCERVASREVDGIRVTSPATLVEASVATAINSAEKVSAQVASLMKSSSDDYKGIMGSALQACKESYDSTIDALQQSQTLIKDRGSHDDLMTQLSAASTFVTTCSDSLAEVGEVSYPPEKAHSLLDRLVSNSLDLGAKLNSHNEKKLA</sequence>